<dbReference type="Pfam" id="PF06439">
    <property type="entry name" value="3keto-disac_hyd"/>
    <property type="match status" value="1"/>
</dbReference>
<dbReference type="OrthoDB" id="9787527at2"/>
<keyword evidence="1" id="KW-0732">Signal</keyword>
<comment type="caution">
    <text evidence="3">The sequence shown here is derived from an EMBL/GenBank/DDBJ whole genome shotgun (WGS) entry which is preliminary data.</text>
</comment>
<name>A0A4Q5M4X6_9BACT</name>
<feature type="domain" description="3-keto-alpha-glucoside-1,2-lyase/3-keto-2-hydroxy-glucal hydratase" evidence="2">
    <location>
        <begin position="28"/>
        <end position="269"/>
    </location>
</feature>
<protein>
    <submittedName>
        <fullName evidence="3">DUF1080 domain-containing protein</fullName>
    </submittedName>
</protein>
<evidence type="ECO:0000256" key="1">
    <source>
        <dbReference type="SAM" id="SignalP"/>
    </source>
</evidence>
<sequence length="299" mass="33870">MKNPLLAFILMAFCFTAQAQKNNPEKEEWQQLFNGKDLTGWDIKIAGQELNDNYKNTFRVKDGILQIAYDEYEEFDGKFGHLYYNQPFSYYKLRFTYRFVGNQTKGGASWNVRNSGVMLHSQSAASLSKGQDFPVSLELQMLGGLGKGERHTANLCTPGTQVYIKGKLNTQHCIDSWSKTYDGDQWVTIEALVLGDSLVQHLIDNQVVFAFEKPQVGGGFVSKDYGFKEAHIDDASAQEWLKKDSTPLAEGYIALQAESHPIEFSKVELLNLKGCMDPKALNFKSYYLKADNSLCKYKK</sequence>
<gene>
    <name evidence="3" type="ORF">EWM59_01655</name>
</gene>
<keyword evidence="4" id="KW-1185">Reference proteome</keyword>
<feature type="chain" id="PRO_5020873123" evidence="1">
    <location>
        <begin position="20"/>
        <end position="299"/>
    </location>
</feature>
<evidence type="ECO:0000259" key="2">
    <source>
        <dbReference type="Pfam" id="PF06439"/>
    </source>
</evidence>
<reference evidence="3 4" key="1">
    <citation type="submission" date="2019-02" db="EMBL/GenBank/DDBJ databases">
        <title>Bacterial novel species Emticicia sp. 17J42-9 isolated from soil.</title>
        <authorList>
            <person name="Jung H.-Y."/>
        </authorList>
    </citation>
    <scope>NUCLEOTIDE SEQUENCE [LARGE SCALE GENOMIC DNA]</scope>
    <source>
        <strain evidence="3 4">17J42-9</strain>
    </source>
</reference>
<dbReference type="GO" id="GO:0016787">
    <property type="term" value="F:hydrolase activity"/>
    <property type="evidence" value="ECO:0007669"/>
    <property type="project" value="InterPro"/>
</dbReference>
<evidence type="ECO:0000313" key="3">
    <source>
        <dbReference type="EMBL" id="RYU97421.1"/>
    </source>
</evidence>
<feature type="signal peptide" evidence="1">
    <location>
        <begin position="1"/>
        <end position="19"/>
    </location>
</feature>
<dbReference type="EMBL" id="SEWF01000002">
    <property type="protein sequence ID" value="RYU97421.1"/>
    <property type="molecule type" value="Genomic_DNA"/>
</dbReference>
<dbReference type="Gene3D" id="2.60.120.560">
    <property type="entry name" value="Exo-inulinase, domain 1"/>
    <property type="match status" value="1"/>
</dbReference>
<proteinExistence type="predicted"/>
<accession>A0A4Q5M4X6</accession>
<organism evidence="3 4">
    <name type="scientific">Emticicia agri</name>
    <dbReference type="NCBI Taxonomy" id="2492393"/>
    <lineage>
        <taxon>Bacteria</taxon>
        <taxon>Pseudomonadati</taxon>
        <taxon>Bacteroidota</taxon>
        <taxon>Cytophagia</taxon>
        <taxon>Cytophagales</taxon>
        <taxon>Leadbetterellaceae</taxon>
        <taxon>Emticicia</taxon>
    </lineage>
</organism>
<evidence type="ECO:0000313" key="4">
    <source>
        <dbReference type="Proteomes" id="UP000293162"/>
    </source>
</evidence>
<dbReference type="Proteomes" id="UP000293162">
    <property type="component" value="Unassembled WGS sequence"/>
</dbReference>
<dbReference type="InterPro" id="IPR010496">
    <property type="entry name" value="AL/BT2_dom"/>
</dbReference>
<dbReference type="RefSeq" id="WP_130019203.1">
    <property type="nucleotide sequence ID" value="NZ_SEWF01000002.1"/>
</dbReference>
<dbReference type="AlphaFoldDB" id="A0A4Q5M4X6"/>